<dbReference type="PANTHER" id="PTHR43734:SF1">
    <property type="entry name" value="PHYTOENE DESATURASE"/>
    <property type="match status" value="1"/>
</dbReference>
<gene>
    <name evidence="2" type="ORF">GRQ65_14810</name>
</gene>
<accession>A0A6L7EYT5</accession>
<organism evidence="2 3">
    <name type="scientific">Nocardioides flavescens</name>
    <dbReference type="NCBI Taxonomy" id="2691959"/>
    <lineage>
        <taxon>Bacteria</taxon>
        <taxon>Bacillati</taxon>
        <taxon>Actinomycetota</taxon>
        <taxon>Actinomycetes</taxon>
        <taxon>Propionibacteriales</taxon>
        <taxon>Nocardioidaceae</taxon>
        <taxon>Nocardioides</taxon>
    </lineage>
</organism>
<dbReference type="Proteomes" id="UP000473325">
    <property type="component" value="Unassembled WGS sequence"/>
</dbReference>
<protein>
    <submittedName>
        <fullName evidence="2">FAD-dependent oxidoreductase</fullName>
    </submittedName>
</protein>
<dbReference type="InterPro" id="IPR002937">
    <property type="entry name" value="Amino_oxidase"/>
</dbReference>
<keyword evidence="3" id="KW-1185">Reference proteome</keyword>
<proteinExistence type="predicted"/>
<evidence type="ECO:0000313" key="2">
    <source>
        <dbReference type="EMBL" id="MXG90818.1"/>
    </source>
</evidence>
<dbReference type="InterPro" id="IPR036188">
    <property type="entry name" value="FAD/NAD-bd_sf"/>
</dbReference>
<dbReference type="Gene3D" id="3.50.50.60">
    <property type="entry name" value="FAD/NAD(P)-binding domain"/>
    <property type="match status" value="2"/>
</dbReference>
<evidence type="ECO:0000313" key="3">
    <source>
        <dbReference type="Proteomes" id="UP000473325"/>
    </source>
</evidence>
<feature type="domain" description="Amine oxidase" evidence="1">
    <location>
        <begin position="10"/>
        <end position="434"/>
    </location>
</feature>
<name>A0A6L7EYT5_9ACTN</name>
<evidence type="ECO:0000259" key="1">
    <source>
        <dbReference type="Pfam" id="PF01593"/>
    </source>
</evidence>
<dbReference type="PANTHER" id="PTHR43734">
    <property type="entry name" value="PHYTOENE DESATURASE"/>
    <property type="match status" value="1"/>
</dbReference>
<dbReference type="Pfam" id="PF01593">
    <property type="entry name" value="Amino_oxidase"/>
    <property type="match status" value="1"/>
</dbReference>
<dbReference type="SUPFAM" id="SSF51905">
    <property type="entry name" value="FAD/NAD(P)-binding domain"/>
    <property type="match status" value="1"/>
</dbReference>
<dbReference type="GO" id="GO:0016491">
    <property type="term" value="F:oxidoreductase activity"/>
    <property type="evidence" value="ECO:0007669"/>
    <property type="project" value="InterPro"/>
</dbReference>
<comment type="caution">
    <text evidence="2">The sequence shown here is derived from an EMBL/GenBank/DDBJ whole genome shotgun (WGS) entry which is preliminary data.</text>
</comment>
<sequence length="439" mass="47077">MRIVVVGGGLGGLAAAARLAKLRHEVTLLEAGDALGGALGEVVSGEFAWDAGPVATLVPAVVRDLFRKSGRPLERELDLEPVETVREHRFADHTTLALPGHSRAAQLRAFDELRPGLGRQWVAHVDAYTEDWEVLRRAYFENPWQPDDLPREVRARLDSRESLRRRLRRTLKDDRARLVAAHPFVAAGHDPRDVPAWAGLVAYLEQRFGTWAPVGGMARLGDALTARMATRRVDVRLSTRVRDLVVREGRAVAVAVDGGEVDADAVVVAVDPRTLPALAPYVARTLPAMPPVVTHAGLSRPVEGLPSGAGPHEVVLHGDPMLVVRTGGRAPDGAAAVTVHGRGRLAEDLLTALARHGIDLRRDLVVRVDRSPRQQVEQWGGSPYGVLWQGRGTVRRRLGPRTPLTGVYTAGASATPGAGVPFVGLSGALVAAEIGPARG</sequence>
<dbReference type="AlphaFoldDB" id="A0A6L7EYT5"/>
<reference evidence="2 3" key="1">
    <citation type="submission" date="2019-12" db="EMBL/GenBank/DDBJ databases">
        <authorList>
            <person name="Kun Z."/>
        </authorList>
    </citation>
    <scope>NUCLEOTIDE SEQUENCE [LARGE SCALE GENOMIC DNA]</scope>
    <source>
        <strain evidence="2 3">YIM 123512</strain>
    </source>
</reference>
<dbReference type="EMBL" id="WUEK01000009">
    <property type="protein sequence ID" value="MXG90818.1"/>
    <property type="molecule type" value="Genomic_DNA"/>
</dbReference>
<dbReference type="RefSeq" id="WP_160878758.1">
    <property type="nucleotide sequence ID" value="NZ_WUEK01000009.1"/>
</dbReference>